<reference evidence="1 2" key="1">
    <citation type="submission" date="2006-12" db="EMBL/GenBank/DDBJ databases">
        <title>Complete sequence of Shewanella amazonensis SB2B.</title>
        <authorList>
            <consortium name="US DOE Joint Genome Institute"/>
            <person name="Copeland A."/>
            <person name="Lucas S."/>
            <person name="Lapidus A."/>
            <person name="Barry K."/>
            <person name="Detter J.C."/>
            <person name="Glavina del Rio T."/>
            <person name="Hammon N."/>
            <person name="Israni S."/>
            <person name="Dalin E."/>
            <person name="Tice H."/>
            <person name="Pitluck S."/>
            <person name="Munk A.C."/>
            <person name="Brettin T."/>
            <person name="Bruce D."/>
            <person name="Han C."/>
            <person name="Tapia R."/>
            <person name="Gilna P."/>
            <person name="Schmutz J."/>
            <person name="Larimer F."/>
            <person name="Land M."/>
            <person name="Hauser L."/>
            <person name="Kyrpides N."/>
            <person name="Mikhailova N."/>
            <person name="Fredrickson J."/>
            <person name="Richardson P."/>
        </authorList>
    </citation>
    <scope>NUCLEOTIDE SEQUENCE [LARGE SCALE GENOMIC DNA]</scope>
    <source>
        <strain evidence="2">ATCC BAA-1098 / SB2B</strain>
    </source>
</reference>
<accession>A1S1Q9</accession>
<dbReference type="EMBL" id="CP000507">
    <property type="protein sequence ID" value="ABL98315.1"/>
    <property type="molecule type" value="Genomic_DNA"/>
</dbReference>
<dbReference type="HOGENOM" id="CLU_773611_0_0_6"/>
<sequence>MTQSMAPNSVVTQSMAPKFLFIPVSSAEGMGEYMRSLIVADEVKRCWPAAEVCFILSKEAPYAASCPYPAKLLDRTPTKEVKAVNDIMETFRPDVVLFDASGRKSQLARAHALGAKVVFFSQHRRKRSRGMKIGRARVTDAHLVVQPEFVIGPVSAFDAFKLKLIGKPLPECIGPVFSAPDKARQQQLLAQYGLVDGEFVLFNAGSGGHKLAGGLAADRFFEAAQASYVASGLKSVMVFGPNYPKALPEASGVICLSALANSDFINLLVAAKAAVLSGGDTLLQAIALKKLVLTAPVSKDQPPRIAVCADRGLVLACEPEQLAANIPALFSDETTGPLQQALAAEADMDGLQLTMNKIKHLLEVQP</sequence>
<dbReference type="eggNOG" id="COG1819">
    <property type="taxonomic scope" value="Bacteria"/>
</dbReference>
<protein>
    <submittedName>
        <fullName evidence="1">Uncharacterized protein</fullName>
    </submittedName>
</protein>
<organism evidence="1 2">
    <name type="scientific">Shewanella amazonensis (strain ATCC BAA-1098 / SB2B)</name>
    <dbReference type="NCBI Taxonomy" id="326297"/>
    <lineage>
        <taxon>Bacteria</taxon>
        <taxon>Pseudomonadati</taxon>
        <taxon>Pseudomonadota</taxon>
        <taxon>Gammaproteobacteria</taxon>
        <taxon>Alteromonadales</taxon>
        <taxon>Shewanellaceae</taxon>
        <taxon>Shewanella</taxon>
    </lineage>
</organism>
<evidence type="ECO:0000313" key="1">
    <source>
        <dbReference type="EMBL" id="ABL98315.1"/>
    </source>
</evidence>
<evidence type="ECO:0000313" key="2">
    <source>
        <dbReference type="Proteomes" id="UP000009175"/>
    </source>
</evidence>
<dbReference type="AlphaFoldDB" id="A1S1Q9"/>
<proteinExistence type="predicted"/>
<dbReference type="KEGG" id="saz:Sama_0103"/>
<gene>
    <name evidence="1" type="ordered locus">Sama_0103</name>
</gene>
<dbReference type="SUPFAM" id="SSF53756">
    <property type="entry name" value="UDP-Glycosyltransferase/glycogen phosphorylase"/>
    <property type="match status" value="1"/>
</dbReference>
<keyword evidence="2" id="KW-1185">Reference proteome</keyword>
<name>A1S1Q9_SHEAM</name>
<dbReference type="Proteomes" id="UP000009175">
    <property type="component" value="Chromosome"/>
</dbReference>
<dbReference type="STRING" id="326297.Sama_0103"/>